<keyword evidence="3" id="KW-1185">Reference proteome</keyword>
<dbReference type="Proteomes" id="UP001298753">
    <property type="component" value="Unassembled WGS sequence"/>
</dbReference>
<dbReference type="EMBL" id="JAJEPX010000031">
    <property type="protein sequence ID" value="MCC2177385.1"/>
    <property type="molecule type" value="Genomic_DNA"/>
</dbReference>
<comment type="caution">
    <text evidence="2">The sequence shown here is derived from an EMBL/GenBank/DDBJ whole genome shotgun (WGS) entry which is preliminary data.</text>
</comment>
<dbReference type="RefSeq" id="WP_161273647.1">
    <property type="nucleotide sequence ID" value="NZ_DBFEHX010000118.1"/>
</dbReference>
<accession>A0AAW4W0V1</accession>
<dbReference type="AlphaFoldDB" id="A0AAW4W0V1"/>
<name>A0AAW4W0V1_9FIRM</name>
<dbReference type="GeneID" id="98660559"/>
<keyword evidence="1" id="KW-0812">Transmembrane</keyword>
<sequence length="63" mass="6830">MEILCYALSAAILVLTGAVISGGVVLPRRLPKEHTAESTPEDTLSRDLAALMNYGREEDNDEI</sequence>
<evidence type="ECO:0000313" key="3">
    <source>
        <dbReference type="Proteomes" id="UP001298753"/>
    </source>
</evidence>
<organism evidence="2 3">
    <name type="scientific">Agathobaculum butyriciproducens</name>
    <dbReference type="NCBI Taxonomy" id="1628085"/>
    <lineage>
        <taxon>Bacteria</taxon>
        <taxon>Bacillati</taxon>
        <taxon>Bacillota</taxon>
        <taxon>Clostridia</taxon>
        <taxon>Eubacteriales</taxon>
        <taxon>Butyricicoccaceae</taxon>
        <taxon>Agathobaculum</taxon>
    </lineage>
</organism>
<keyword evidence="1" id="KW-1133">Transmembrane helix</keyword>
<feature type="transmembrane region" description="Helical" evidence="1">
    <location>
        <begin position="6"/>
        <end position="26"/>
    </location>
</feature>
<evidence type="ECO:0000256" key="1">
    <source>
        <dbReference type="SAM" id="Phobius"/>
    </source>
</evidence>
<keyword evidence="1" id="KW-0472">Membrane</keyword>
<protein>
    <submittedName>
        <fullName evidence="2">Uncharacterized protein</fullName>
    </submittedName>
</protein>
<gene>
    <name evidence="2" type="ORF">LKD22_09660</name>
</gene>
<evidence type="ECO:0000313" key="2">
    <source>
        <dbReference type="EMBL" id="MCC2177385.1"/>
    </source>
</evidence>
<proteinExistence type="predicted"/>
<reference evidence="2 3" key="1">
    <citation type="submission" date="2021-10" db="EMBL/GenBank/DDBJ databases">
        <title>Anaerobic single-cell dispensing facilitates the cultivation of human gut bacteria.</title>
        <authorList>
            <person name="Afrizal A."/>
        </authorList>
    </citation>
    <scope>NUCLEOTIDE SEQUENCE [LARGE SCALE GENOMIC DNA]</scope>
    <source>
        <strain evidence="2 3">CLA-AA-H270</strain>
    </source>
</reference>